<protein>
    <submittedName>
        <fullName evidence="1">Uncharacterized protein</fullName>
    </submittedName>
</protein>
<dbReference type="Proteomes" id="UP000887013">
    <property type="component" value="Unassembled WGS sequence"/>
</dbReference>
<proteinExistence type="predicted"/>
<sequence length="92" mass="10491">MLNSPMLRRLDLTTILDNTRYHSLLSEFPNTTHPTLNPIPVKHPTCYSIITKGPPVFGKPRSLRLEKLKTVKSEFDSLIDQSIIRPSKKLPP</sequence>
<dbReference type="EMBL" id="BMAW01116284">
    <property type="protein sequence ID" value="GFT70054.1"/>
    <property type="molecule type" value="Genomic_DNA"/>
</dbReference>
<name>A0A8X6U1F3_NEPPI</name>
<evidence type="ECO:0000313" key="2">
    <source>
        <dbReference type="Proteomes" id="UP000887013"/>
    </source>
</evidence>
<dbReference type="OrthoDB" id="6500668at2759"/>
<keyword evidence="2" id="KW-1185">Reference proteome</keyword>
<dbReference type="InterPro" id="IPR043502">
    <property type="entry name" value="DNA/RNA_pol_sf"/>
</dbReference>
<organism evidence="1 2">
    <name type="scientific">Nephila pilipes</name>
    <name type="common">Giant wood spider</name>
    <name type="synonym">Nephila maculata</name>
    <dbReference type="NCBI Taxonomy" id="299642"/>
    <lineage>
        <taxon>Eukaryota</taxon>
        <taxon>Metazoa</taxon>
        <taxon>Ecdysozoa</taxon>
        <taxon>Arthropoda</taxon>
        <taxon>Chelicerata</taxon>
        <taxon>Arachnida</taxon>
        <taxon>Araneae</taxon>
        <taxon>Araneomorphae</taxon>
        <taxon>Entelegynae</taxon>
        <taxon>Araneoidea</taxon>
        <taxon>Nephilidae</taxon>
        <taxon>Nephila</taxon>
    </lineage>
</organism>
<dbReference type="GO" id="GO:0071897">
    <property type="term" value="P:DNA biosynthetic process"/>
    <property type="evidence" value="ECO:0007669"/>
    <property type="project" value="UniProtKB-ARBA"/>
</dbReference>
<dbReference type="SUPFAM" id="SSF56672">
    <property type="entry name" value="DNA/RNA polymerases"/>
    <property type="match status" value="1"/>
</dbReference>
<evidence type="ECO:0000313" key="1">
    <source>
        <dbReference type="EMBL" id="GFT70054.1"/>
    </source>
</evidence>
<gene>
    <name evidence="1" type="ORF">NPIL_540971</name>
</gene>
<reference evidence="1" key="1">
    <citation type="submission" date="2020-08" db="EMBL/GenBank/DDBJ databases">
        <title>Multicomponent nature underlies the extraordinary mechanical properties of spider dragline silk.</title>
        <authorList>
            <person name="Kono N."/>
            <person name="Nakamura H."/>
            <person name="Mori M."/>
            <person name="Yoshida Y."/>
            <person name="Ohtoshi R."/>
            <person name="Malay A.D."/>
            <person name="Moran D.A.P."/>
            <person name="Tomita M."/>
            <person name="Numata K."/>
            <person name="Arakawa K."/>
        </authorList>
    </citation>
    <scope>NUCLEOTIDE SEQUENCE</scope>
</reference>
<accession>A0A8X6U1F3</accession>
<comment type="caution">
    <text evidence="1">The sequence shown here is derived from an EMBL/GenBank/DDBJ whole genome shotgun (WGS) entry which is preliminary data.</text>
</comment>
<dbReference type="AlphaFoldDB" id="A0A8X6U1F3"/>